<dbReference type="OrthoDB" id="9859938at2"/>
<dbReference type="Proteomes" id="UP000258476">
    <property type="component" value="Chromosome"/>
</dbReference>
<evidence type="ECO:0000256" key="1">
    <source>
        <dbReference type="SAM" id="Coils"/>
    </source>
</evidence>
<sequence>MSGVSSPVDSSQIVINKVSTHCFENCLLLHTTAVAVGIVLILASVIGLVAYAYSLPIFCSVLLLASILIGIVLIMVGAKYIHTCLSKTDFVDSSEREGYRTKIRKLFSEAQDLEMTIRKQQSRIMDMENTIDNLFQLCSADYAEKIENMQLQLDEQQLELEESANTLNIKFSVLEAERDAWKNLYEEEVQVHHATIETYEDGIQKVSKELYEANQKIKEQRLELRQAKERAKLMERVHHRLTQELEVAKEEITELRAELVEASLEPGEPGRPRSMSI</sequence>
<proteinExistence type="predicted"/>
<gene>
    <name evidence="3" type="ORF">C834K_0818</name>
</gene>
<feature type="transmembrane region" description="Helical" evidence="2">
    <location>
        <begin position="55"/>
        <end position="78"/>
    </location>
</feature>
<protein>
    <submittedName>
        <fullName evidence="3">Chromosome segregation protein SMC,IncA protein</fullName>
    </submittedName>
</protein>
<keyword evidence="2" id="KW-1133">Transmembrane helix</keyword>
<dbReference type="KEGG" id="chla:C834K_0818"/>
<organism evidence="3 4">
    <name type="scientific">Chlamydia poikilotherma</name>
    <dbReference type="NCBI Taxonomy" id="1967783"/>
    <lineage>
        <taxon>Bacteria</taxon>
        <taxon>Pseudomonadati</taxon>
        <taxon>Chlamydiota</taxon>
        <taxon>Chlamydiia</taxon>
        <taxon>Chlamydiales</taxon>
        <taxon>Chlamydiaceae</taxon>
        <taxon>Chlamydia/Chlamydophila group</taxon>
        <taxon>Chlamydia</taxon>
    </lineage>
</organism>
<dbReference type="AlphaFoldDB" id="A0A3B0PSU8"/>
<feature type="transmembrane region" description="Helical" evidence="2">
    <location>
        <begin position="27"/>
        <end position="49"/>
    </location>
</feature>
<feature type="coiled-coil region" evidence="1">
    <location>
        <begin position="196"/>
        <end position="265"/>
    </location>
</feature>
<evidence type="ECO:0000313" key="3">
    <source>
        <dbReference type="EMBL" id="SYX09258.1"/>
    </source>
</evidence>
<keyword evidence="2" id="KW-0472">Membrane</keyword>
<keyword evidence="2" id="KW-0812">Transmembrane</keyword>
<feature type="coiled-coil region" evidence="1">
    <location>
        <begin position="103"/>
        <end position="166"/>
    </location>
</feature>
<evidence type="ECO:0000313" key="4">
    <source>
        <dbReference type="Proteomes" id="UP000258476"/>
    </source>
</evidence>
<keyword evidence="1" id="KW-0175">Coiled coil</keyword>
<reference evidence="4" key="1">
    <citation type="submission" date="2017-11" db="EMBL/GenBank/DDBJ databases">
        <authorList>
            <person name="Seth-Smith MB H."/>
        </authorList>
    </citation>
    <scope>NUCLEOTIDE SEQUENCE [LARGE SCALE GENOMIC DNA]</scope>
</reference>
<dbReference type="EMBL" id="LS992154">
    <property type="protein sequence ID" value="SYX09258.1"/>
    <property type="molecule type" value="Genomic_DNA"/>
</dbReference>
<dbReference type="RefSeq" id="WP_117274546.1">
    <property type="nucleotide sequence ID" value="NZ_LS992154.1"/>
</dbReference>
<keyword evidence="4" id="KW-1185">Reference proteome</keyword>
<evidence type="ECO:0000256" key="2">
    <source>
        <dbReference type="SAM" id="Phobius"/>
    </source>
</evidence>
<accession>A0A3B0PSU8</accession>
<name>A0A3B0PSU8_9CHLA</name>